<evidence type="ECO:0000313" key="18">
    <source>
        <dbReference type="Proteomes" id="UP000092600"/>
    </source>
</evidence>
<keyword evidence="6" id="KW-0808">Transferase</keyword>
<keyword evidence="8" id="KW-0677">Repeat</keyword>
<name>A0A199VX72_ANACO</name>
<comment type="similarity">
    <text evidence="4">Belongs to the RBR family. Ariadne subfamily.</text>
</comment>
<evidence type="ECO:0000256" key="1">
    <source>
        <dbReference type="ARBA" id="ARBA00001798"/>
    </source>
</evidence>
<dbReference type="PROSITE" id="PS50089">
    <property type="entry name" value="ZF_RING_2"/>
    <property type="match status" value="1"/>
</dbReference>
<evidence type="ECO:0000256" key="3">
    <source>
        <dbReference type="ARBA" id="ARBA00004906"/>
    </source>
</evidence>
<dbReference type="FunFam" id="3.30.40.10:FF:000019">
    <property type="entry name" value="RBR-type E3 ubiquitin transferase"/>
    <property type="match status" value="1"/>
</dbReference>
<dbReference type="GO" id="GO:0016567">
    <property type="term" value="P:protein ubiquitination"/>
    <property type="evidence" value="ECO:0007669"/>
    <property type="project" value="InterPro"/>
</dbReference>
<organism evidence="17 18">
    <name type="scientific">Ananas comosus</name>
    <name type="common">Pineapple</name>
    <name type="synonym">Ananas ananas</name>
    <dbReference type="NCBI Taxonomy" id="4615"/>
    <lineage>
        <taxon>Eukaryota</taxon>
        <taxon>Viridiplantae</taxon>
        <taxon>Streptophyta</taxon>
        <taxon>Embryophyta</taxon>
        <taxon>Tracheophyta</taxon>
        <taxon>Spermatophyta</taxon>
        <taxon>Magnoliopsida</taxon>
        <taxon>Liliopsida</taxon>
        <taxon>Poales</taxon>
        <taxon>Bromeliaceae</taxon>
        <taxon>Bromelioideae</taxon>
        <taxon>Ananas</taxon>
    </lineage>
</organism>
<evidence type="ECO:0000256" key="6">
    <source>
        <dbReference type="ARBA" id="ARBA00022679"/>
    </source>
</evidence>
<dbReference type="SUPFAM" id="SSF57850">
    <property type="entry name" value="RING/U-box"/>
    <property type="match status" value="1"/>
</dbReference>
<feature type="domain" description="RING-type" evidence="14">
    <location>
        <begin position="89"/>
        <end position="135"/>
    </location>
</feature>
<dbReference type="STRING" id="4615.A0A199VX72"/>
<gene>
    <name evidence="17" type="ORF">ACMD2_16640</name>
</gene>
<feature type="domain" description="RING-type" evidence="16">
    <location>
        <begin position="85"/>
        <end position="340"/>
    </location>
</feature>
<comment type="catalytic activity">
    <reaction evidence="1">
        <text>[E2 ubiquitin-conjugating enzyme]-S-ubiquitinyl-L-cysteine + [acceptor protein]-L-lysine = [E2 ubiquitin-conjugating enzyme]-L-cysteine + [acceptor protein]-N(6)-ubiquitinyl-L-lysine.</text>
        <dbReference type="EC" id="2.3.2.31"/>
    </reaction>
</comment>
<evidence type="ECO:0000256" key="10">
    <source>
        <dbReference type="ARBA" id="ARBA00022786"/>
    </source>
</evidence>
<dbReference type="PROSITE" id="PS01358">
    <property type="entry name" value="ZF_RANBP2_1"/>
    <property type="match status" value="1"/>
</dbReference>
<evidence type="ECO:0000256" key="4">
    <source>
        <dbReference type="ARBA" id="ARBA00005884"/>
    </source>
</evidence>
<feature type="region of interest" description="Disordered" evidence="13">
    <location>
        <begin position="382"/>
        <end position="405"/>
    </location>
</feature>
<dbReference type="GO" id="GO:0061630">
    <property type="term" value="F:ubiquitin protein ligase activity"/>
    <property type="evidence" value="ECO:0007669"/>
    <property type="project" value="UniProtKB-EC"/>
</dbReference>
<dbReference type="PROSITE" id="PS50199">
    <property type="entry name" value="ZF_RANBP2_2"/>
    <property type="match status" value="1"/>
</dbReference>
<dbReference type="Gene3D" id="1.20.120.1750">
    <property type="match status" value="1"/>
</dbReference>
<dbReference type="SUPFAM" id="SSF90209">
    <property type="entry name" value="Ran binding protein zinc finger-like"/>
    <property type="match status" value="1"/>
</dbReference>
<feature type="domain" description="RanBP2-type" evidence="15">
    <location>
        <begin position="414"/>
        <end position="441"/>
    </location>
</feature>
<evidence type="ECO:0000259" key="14">
    <source>
        <dbReference type="PROSITE" id="PS50089"/>
    </source>
</evidence>
<evidence type="ECO:0000313" key="17">
    <source>
        <dbReference type="EMBL" id="OAY81546.1"/>
    </source>
</evidence>
<dbReference type="InterPro" id="IPR031127">
    <property type="entry name" value="E3_UB_ligase_RBR"/>
</dbReference>
<feature type="compositionally biased region" description="Low complexity" evidence="13">
    <location>
        <begin position="382"/>
        <end position="397"/>
    </location>
</feature>
<comment type="caution">
    <text evidence="17">The sequence shown here is derived from an EMBL/GenBank/DDBJ whole genome shotgun (WGS) entry which is preliminary data.</text>
</comment>
<protein>
    <recommendedName>
        <fullName evidence="5">RBR-type E3 ubiquitin transferase</fullName>
        <ecNumber evidence="5">2.3.2.31</ecNumber>
    </recommendedName>
</protein>
<sequence>MVVREKPFTVLSEDDIRQRQEEDISKTVAILSISKAEAFILLRHFKWDENRVNDEWFANEVAVRRAIGLLENRVEIPKLMELSIDHLTCGICFETYPPNMMSAAACGHRFCGACWQGYIGTSISNGPGCLTLRCPDPSCSAAILQDMINFLATDEDKEKYARFYFRSYVEDGRKIKWCPAQAVILLWNITKEVQTMMFHVVVHSAFAGMLCLGVWSEHGERTGGFYACNRYESAKKEGVSRQKAFADLQSMRNEKIAKLREIIKEEESQLSFVIDAWSQIVECRRVLKWTYAYGYYLPDHELARKHFFEYLQGEAESGLERLHQCAEKELQVFFDALPDSPPTKEFCAFKTKLAGLTAVTRTYFENLVQALENGLEDVSSASQVAGSSTSKSQSTKGKAGKNKAAKLAVPQISPDDYWACDRCTFNNHPSAKRCEMCSHHQ</sequence>
<comment type="pathway">
    <text evidence="3">Protein modification; protein ubiquitination.</text>
</comment>
<dbReference type="InterPro" id="IPR048962">
    <property type="entry name" value="ARIH1-like_UBL"/>
</dbReference>
<dbReference type="PROSITE" id="PS51873">
    <property type="entry name" value="TRIAD"/>
    <property type="match status" value="1"/>
</dbReference>
<keyword evidence="10" id="KW-0833">Ubl conjugation pathway</keyword>
<dbReference type="EMBL" id="LSRQ01000647">
    <property type="protein sequence ID" value="OAY81546.1"/>
    <property type="molecule type" value="Genomic_DNA"/>
</dbReference>
<dbReference type="AlphaFoldDB" id="A0A199VX72"/>
<evidence type="ECO:0000256" key="12">
    <source>
        <dbReference type="PROSITE-ProRule" id="PRU00322"/>
    </source>
</evidence>
<evidence type="ECO:0000256" key="8">
    <source>
        <dbReference type="ARBA" id="ARBA00022737"/>
    </source>
</evidence>
<dbReference type="InterPro" id="IPR036443">
    <property type="entry name" value="Znf_RanBP2_sf"/>
</dbReference>
<evidence type="ECO:0000256" key="9">
    <source>
        <dbReference type="ARBA" id="ARBA00022771"/>
    </source>
</evidence>
<keyword evidence="7" id="KW-0479">Metal-binding</keyword>
<keyword evidence="11" id="KW-0862">Zinc</keyword>
<evidence type="ECO:0000256" key="2">
    <source>
        <dbReference type="ARBA" id="ARBA00003976"/>
    </source>
</evidence>
<dbReference type="InterPro" id="IPR001841">
    <property type="entry name" value="Znf_RING"/>
</dbReference>
<evidence type="ECO:0000256" key="5">
    <source>
        <dbReference type="ARBA" id="ARBA00012251"/>
    </source>
</evidence>
<dbReference type="EC" id="2.3.2.31" evidence="5"/>
<accession>A0A199VX72</accession>
<dbReference type="InterPro" id="IPR001876">
    <property type="entry name" value="Znf_RanBP2"/>
</dbReference>
<dbReference type="PANTHER" id="PTHR11685">
    <property type="entry name" value="RBR FAMILY RING FINGER AND IBR DOMAIN-CONTAINING"/>
    <property type="match status" value="1"/>
</dbReference>
<dbReference type="Gene3D" id="2.30.30.380">
    <property type="entry name" value="Zn-finger domain of Sec23/24"/>
    <property type="match status" value="1"/>
</dbReference>
<evidence type="ECO:0000256" key="11">
    <source>
        <dbReference type="ARBA" id="ARBA00022833"/>
    </source>
</evidence>
<dbReference type="Proteomes" id="UP000092600">
    <property type="component" value="Unassembled WGS sequence"/>
</dbReference>
<evidence type="ECO:0000259" key="15">
    <source>
        <dbReference type="PROSITE" id="PS50199"/>
    </source>
</evidence>
<evidence type="ECO:0000256" key="7">
    <source>
        <dbReference type="ARBA" id="ARBA00022723"/>
    </source>
</evidence>
<proteinExistence type="inferred from homology"/>
<keyword evidence="9 12" id="KW-0863">Zinc-finger</keyword>
<evidence type="ECO:0000256" key="13">
    <source>
        <dbReference type="SAM" id="MobiDB-lite"/>
    </source>
</evidence>
<evidence type="ECO:0000259" key="16">
    <source>
        <dbReference type="PROSITE" id="PS51873"/>
    </source>
</evidence>
<dbReference type="SMART" id="SM00547">
    <property type="entry name" value="ZnF_RBZ"/>
    <property type="match status" value="1"/>
</dbReference>
<dbReference type="InterPro" id="IPR044066">
    <property type="entry name" value="TRIAD_supradom"/>
</dbReference>
<reference evidence="17 18" key="1">
    <citation type="journal article" date="2016" name="DNA Res.">
        <title>The draft genome of MD-2 pineapple using hybrid error correction of long reads.</title>
        <authorList>
            <person name="Redwan R.M."/>
            <person name="Saidin A."/>
            <person name="Kumar S.V."/>
        </authorList>
    </citation>
    <scope>NUCLEOTIDE SEQUENCE [LARGE SCALE GENOMIC DNA]</scope>
    <source>
        <strain evidence="18">cv. MD2</strain>
        <tissue evidence="17">Leaf</tissue>
    </source>
</reference>
<dbReference type="GO" id="GO:0008270">
    <property type="term" value="F:zinc ion binding"/>
    <property type="evidence" value="ECO:0007669"/>
    <property type="project" value="UniProtKB-KW"/>
</dbReference>
<comment type="function">
    <text evidence="2">Might act as an E3 ubiquitin-protein ligase, or as part of E3 complex, which accepts ubiquitin from specific E2 ubiquitin-conjugating enzymes and then transfers it to substrates.</text>
</comment>
<dbReference type="Pfam" id="PF21235">
    <property type="entry name" value="UBA_ARI1"/>
    <property type="match status" value="1"/>
</dbReference>